<protein>
    <submittedName>
        <fullName evidence="2">Uncharacterized protein</fullName>
    </submittedName>
</protein>
<reference evidence="3" key="1">
    <citation type="journal article" date="2017" name="Nat. Commun.">
        <title>The asparagus genome sheds light on the origin and evolution of a young Y chromosome.</title>
        <authorList>
            <person name="Harkess A."/>
            <person name="Zhou J."/>
            <person name="Xu C."/>
            <person name="Bowers J.E."/>
            <person name="Van der Hulst R."/>
            <person name="Ayyampalayam S."/>
            <person name="Mercati F."/>
            <person name="Riccardi P."/>
            <person name="McKain M.R."/>
            <person name="Kakrana A."/>
            <person name="Tang H."/>
            <person name="Ray J."/>
            <person name="Groenendijk J."/>
            <person name="Arikit S."/>
            <person name="Mathioni S.M."/>
            <person name="Nakano M."/>
            <person name="Shan H."/>
            <person name="Telgmann-Rauber A."/>
            <person name="Kanno A."/>
            <person name="Yue Z."/>
            <person name="Chen H."/>
            <person name="Li W."/>
            <person name="Chen Y."/>
            <person name="Xu X."/>
            <person name="Zhang Y."/>
            <person name="Luo S."/>
            <person name="Chen H."/>
            <person name="Gao J."/>
            <person name="Mao Z."/>
            <person name="Pires J.C."/>
            <person name="Luo M."/>
            <person name="Kudrna D."/>
            <person name="Wing R.A."/>
            <person name="Meyers B.C."/>
            <person name="Yi K."/>
            <person name="Kong H."/>
            <person name="Lavrijsen P."/>
            <person name="Sunseri F."/>
            <person name="Falavigna A."/>
            <person name="Ye Y."/>
            <person name="Leebens-Mack J.H."/>
            <person name="Chen G."/>
        </authorList>
    </citation>
    <scope>NUCLEOTIDE SEQUENCE [LARGE SCALE GENOMIC DNA]</scope>
    <source>
        <strain evidence="3">cv. DH0086</strain>
    </source>
</reference>
<evidence type="ECO:0000313" key="3">
    <source>
        <dbReference type="Proteomes" id="UP000243459"/>
    </source>
</evidence>
<sequence>MTSDAGRTGGGPRQLDEESARVRCGWLSRLTAAMRGRGGGVKEVLGGRRGEGPFGSSRGNGGRPPPPPQVRRTCFAGAALLAGAPRDARLIRAAGGLVFLNHFAGGEKRNAKVDQRELVCDPARPD</sequence>
<keyword evidence="3" id="KW-1185">Reference proteome</keyword>
<evidence type="ECO:0000256" key="1">
    <source>
        <dbReference type="SAM" id="MobiDB-lite"/>
    </source>
</evidence>
<organism evidence="2 3">
    <name type="scientific">Asparagus officinalis</name>
    <name type="common">Garden asparagus</name>
    <dbReference type="NCBI Taxonomy" id="4686"/>
    <lineage>
        <taxon>Eukaryota</taxon>
        <taxon>Viridiplantae</taxon>
        <taxon>Streptophyta</taxon>
        <taxon>Embryophyta</taxon>
        <taxon>Tracheophyta</taxon>
        <taxon>Spermatophyta</taxon>
        <taxon>Magnoliopsida</taxon>
        <taxon>Liliopsida</taxon>
        <taxon>Asparagales</taxon>
        <taxon>Asparagaceae</taxon>
        <taxon>Asparagoideae</taxon>
        <taxon>Asparagus</taxon>
    </lineage>
</organism>
<dbReference type="Gramene" id="ONK82108">
    <property type="protein sequence ID" value="ONK82108"/>
    <property type="gene ID" value="A4U43_C01F36200"/>
</dbReference>
<dbReference type="EMBL" id="CM007381">
    <property type="protein sequence ID" value="ONK82108.1"/>
    <property type="molecule type" value="Genomic_DNA"/>
</dbReference>
<dbReference type="Proteomes" id="UP000243459">
    <property type="component" value="Chromosome 1"/>
</dbReference>
<name>A0A5P1FV29_ASPOF</name>
<dbReference type="AlphaFoldDB" id="A0A5P1FV29"/>
<accession>A0A5P1FV29</accession>
<feature type="region of interest" description="Disordered" evidence="1">
    <location>
        <begin position="37"/>
        <end position="68"/>
    </location>
</feature>
<gene>
    <name evidence="2" type="ORF">A4U43_C01F36200</name>
</gene>
<proteinExistence type="predicted"/>
<evidence type="ECO:0000313" key="2">
    <source>
        <dbReference type="EMBL" id="ONK82108.1"/>
    </source>
</evidence>